<name>B7QL85_IXOSC</name>
<organism>
    <name type="scientific">Ixodes scapularis</name>
    <name type="common">Black-legged tick</name>
    <name type="synonym">Deer tick</name>
    <dbReference type="NCBI Taxonomy" id="6945"/>
    <lineage>
        <taxon>Eukaryota</taxon>
        <taxon>Metazoa</taxon>
        <taxon>Ecdysozoa</taxon>
        <taxon>Arthropoda</taxon>
        <taxon>Chelicerata</taxon>
        <taxon>Arachnida</taxon>
        <taxon>Acari</taxon>
        <taxon>Parasitiformes</taxon>
        <taxon>Ixodida</taxon>
        <taxon>Ixodoidea</taxon>
        <taxon>Ixodidae</taxon>
        <taxon>Ixodinae</taxon>
        <taxon>Ixodes</taxon>
    </lineage>
</organism>
<protein>
    <submittedName>
        <fullName evidence="1 2">Uncharacterized protein</fullName>
    </submittedName>
</protein>
<dbReference type="HOGENOM" id="CLU_2148618_0_0_1"/>
<dbReference type="EMBL" id="ABJB010649592">
    <property type="status" value="NOT_ANNOTATED_CDS"/>
    <property type="molecule type" value="Genomic_DNA"/>
</dbReference>
<proteinExistence type="predicted"/>
<dbReference type="VEuPathDB" id="VectorBase:ISCW023411"/>
<keyword evidence="3" id="KW-1185">Reference proteome</keyword>
<dbReference type="EMBL" id="DS964105">
    <property type="protein sequence ID" value="EEC19607.1"/>
    <property type="molecule type" value="Genomic_DNA"/>
</dbReference>
<evidence type="ECO:0000313" key="2">
    <source>
        <dbReference type="EnsemblMetazoa" id="ISCW023411-PA"/>
    </source>
</evidence>
<sequence length="112" mass="12619">MTECSARPSSEADSRHGFGRTQLSFASCTCRGSGASRYTAGLRKRARNVLERSYPATVLRMSLHRRLVPARTLSGRGRHRSSFLGALHCLRFDRENRAARCRRVLLETHSQS</sequence>
<accession>B7QL85</accession>
<dbReference type="Proteomes" id="UP000001555">
    <property type="component" value="Unassembled WGS sequence"/>
</dbReference>
<evidence type="ECO:0000313" key="3">
    <source>
        <dbReference type="Proteomes" id="UP000001555"/>
    </source>
</evidence>
<reference evidence="1 3" key="1">
    <citation type="submission" date="2008-03" db="EMBL/GenBank/DDBJ databases">
        <title>Annotation of Ixodes scapularis.</title>
        <authorList>
            <consortium name="Ixodes scapularis Genome Project Consortium"/>
            <person name="Caler E."/>
            <person name="Hannick L.I."/>
            <person name="Bidwell S."/>
            <person name="Joardar V."/>
            <person name="Thiagarajan M."/>
            <person name="Amedeo P."/>
            <person name="Galinsky K.J."/>
            <person name="Schobel S."/>
            <person name="Inman J."/>
            <person name="Hostetler J."/>
            <person name="Miller J."/>
            <person name="Hammond M."/>
            <person name="Megy K."/>
            <person name="Lawson D."/>
            <person name="Kodira C."/>
            <person name="Sutton G."/>
            <person name="Meyer J."/>
            <person name="Hill C.A."/>
            <person name="Birren B."/>
            <person name="Nene V."/>
            <person name="Collins F."/>
            <person name="Alarcon-Chaidez F."/>
            <person name="Wikel S."/>
            <person name="Strausberg R."/>
        </authorList>
    </citation>
    <scope>NUCLEOTIDE SEQUENCE [LARGE SCALE GENOMIC DNA]</scope>
    <source>
        <strain evidence="3">Wikel</strain>
        <strain evidence="1">Wikel colony</strain>
    </source>
</reference>
<reference evidence="2" key="2">
    <citation type="submission" date="2020-05" db="UniProtKB">
        <authorList>
            <consortium name="EnsemblMetazoa"/>
        </authorList>
    </citation>
    <scope>IDENTIFICATION</scope>
    <source>
        <strain evidence="2">wikel</strain>
    </source>
</reference>
<dbReference type="VEuPathDB" id="VectorBase:ISCI023411"/>
<dbReference type="PaxDb" id="6945-B7QL85"/>
<dbReference type="InParanoid" id="B7QL85"/>
<gene>
    <name evidence="1" type="ORF">IscW_ISCW023411</name>
</gene>
<dbReference type="EnsemblMetazoa" id="ISCW023411-RA">
    <property type="protein sequence ID" value="ISCW023411-PA"/>
    <property type="gene ID" value="ISCW023411"/>
</dbReference>
<evidence type="ECO:0000313" key="1">
    <source>
        <dbReference type="EMBL" id="EEC19607.1"/>
    </source>
</evidence>
<dbReference type="AlphaFoldDB" id="B7QL85"/>